<accession>A0A830HR37</accession>
<feature type="compositionally biased region" description="Polar residues" evidence="1">
    <location>
        <begin position="1228"/>
        <end position="1256"/>
    </location>
</feature>
<evidence type="ECO:0000313" key="2">
    <source>
        <dbReference type="EMBL" id="GHP09604.1"/>
    </source>
</evidence>
<comment type="caution">
    <text evidence="2">The sequence shown here is derived from an EMBL/GenBank/DDBJ whole genome shotgun (WGS) entry which is preliminary data.</text>
</comment>
<dbReference type="Proteomes" id="UP000660262">
    <property type="component" value="Unassembled WGS sequence"/>
</dbReference>
<feature type="compositionally biased region" description="Pro residues" evidence="1">
    <location>
        <begin position="1742"/>
        <end position="1752"/>
    </location>
</feature>
<reference evidence="2" key="1">
    <citation type="submission" date="2020-10" db="EMBL/GenBank/DDBJ databases">
        <title>Unveiling of a novel bifunctional photoreceptor, Dualchrome1, isolated from a cosmopolitan green alga.</title>
        <authorList>
            <person name="Suzuki S."/>
            <person name="Kawachi M."/>
        </authorList>
    </citation>
    <scope>NUCLEOTIDE SEQUENCE</scope>
    <source>
        <strain evidence="2">NIES 2893</strain>
    </source>
</reference>
<dbReference type="EMBL" id="BNJQ01000025">
    <property type="protein sequence ID" value="GHP09604.1"/>
    <property type="molecule type" value="Genomic_DNA"/>
</dbReference>
<gene>
    <name evidence="2" type="ORF">PPROV_000833900</name>
</gene>
<feature type="region of interest" description="Disordered" evidence="1">
    <location>
        <begin position="1733"/>
        <end position="1760"/>
    </location>
</feature>
<evidence type="ECO:0000256" key="1">
    <source>
        <dbReference type="SAM" id="MobiDB-lite"/>
    </source>
</evidence>
<evidence type="ECO:0000313" key="3">
    <source>
        <dbReference type="Proteomes" id="UP000660262"/>
    </source>
</evidence>
<protein>
    <submittedName>
        <fullName evidence="2">Uncharacterized protein</fullName>
    </submittedName>
</protein>
<feature type="region of interest" description="Disordered" evidence="1">
    <location>
        <begin position="1227"/>
        <end position="1256"/>
    </location>
</feature>
<feature type="region of interest" description="Disordered" evidence="1">
    <location>
        <begin position="139"/>
        <end position="158"/>
    </location>
</feature>
<sequence length="1887" mass="196016">MSSSSSSSSSSWWSSSSWLCAFLTRLPLMAYLRKPFEPDLITIMASSRRIVITVKDTHLKTITTDGATINNVVLRAVELRVGLLASALDNDDDDDDDDLTRASHKNNNAIHTSPWLVVNVTGVRVDATASVDELAAARLHQQPNAPTATPTKRRTTTAPNSTFTSVLRLLTHILRAVLTFARDAALRQFRVTLKDVSVRLQLRGGQTPQRNVEASLEMSLDALAVGGGAKRGSVAASVERVGIALDLPSTPSVASFALPQLTVAAARLGPSAEVSVNLPLGVDVRIGVHGATTFAAFADAAVRATARARYGVPTDVTSKWRAAFCIARDEWRAVRAAASDEIVVDDDEDVYAAEAKRAEAQGRAAVEALEGLASRLRSALLLRGGGTSVKREHDHDGGADENDDLSTAAVDAAGGATACMAVHVHVSRASVVVGTMALVVQDARITAHENETQGIAQGVQCELAGVPMAHALLKLEPLATTARAAALKWNTGPNGVAVCAGTLNLIDPFALADAMPSVGACVSALMSSDWHNVQRSMGLENLPSKVAKLRARATYFATEFPSVASVDIRVAGLQVNLAARTVAGEASASLHLGATRVRMSPPASSRSDAASLASGDYGDMPTVFKSMEQPDQALMARLRVEIASIDAALDGVAASARIAAPCGVALDAFIAVIAFDMRPPDFSVRVVGGTSIHADVGPKGSVQRLADAAAALADLSRAPRLGVAKVPTVAFADPPTQVPLGTLSWRIDATPTTSWALRATMRLANVGTAAVKVLPAHGTAENVRLSGAWLGVAAHDETASASPALAIGIMRSTASWIGKRTVINVSRVLVRSAAVAPPFSGISASEALPLLLQHWQNAPPGGEALVLTSISITMEQHASYNKPPAVHVNVGAVRALFEATGAWSCARLVDVATRAFGDHGAPYRETSKERSRASNAPSWSVCIGPASLSLATAAPTVRPGVVTYAPSERAVVCAELAIAAVEVNGASGDTNAKVRGISACHYNARARAWEPILAPFNMTADSLHDNDTLEVIVNPIEISSTPVAAATAVLLAANRSVRWEHLDSGGKGTSTAGGGGMGEADAVDGVGVAIAAPYGASTALRRSGSGRVFVHAHARERAGYFDTSTPMTSEAAPSPAPLHVSSYSSISSAMRNLSCTSFTTAVDYDTETDDDDDDDEGATIADVQRSIIAQHHMFVVDHVPSALALSPELPPIATPPRLLHTVAEEVQTPASDTNETDTFSNDGDMQKQRQPLLSPSMHGSTVVFTRRVASASNLVLATEAAATAARALSFGAAAAVVSAVTPPPPPLRKHRLRSRERRIFLRAEHIGLSVLDGMGTEMLYARVGSIDVQASPSKVGNTGKFHVEVASVAIDDTRHGGHVAVIRWGSDEIGVADAGTAAHRDGAAASGTHAAPSESLTRRLSVALEQWVSPRVAAVHVEASWRPSTSPQNAAEASPASVRASISAAHLDLMLDMRLATALASSYAPALKQLPSSHPTRPRAATLDNLAEADPTPHASMLQAFVWHELSIAPLSATISVRVRDHGTAPLRGTGLAPSVVALFVALAALERFEMVFARTVFRAEGADSSLLSLAALHYGKKLAATVPRALANAAAFGRVEATLRELGRAASGVIRAPLDAYRASLAVPHDVRKGATRLQRHARAVTAAAAGVARGAGVFAQGASSACLVSAAVATEAWRLAAAELAAVLPAAAYATTALSLWGLVLERLGARKRAVGADQRDAPIRPPRLPPPRPDAATGSNAPSAACAYDALGAAAADAVRRCPGAPKGANPDAVSGAADLADGGIAVLAADALLVCARDAHGRPNLQSSSWRPLKDAICVRRHGGTVRAVFLESKASRGLKALCAVRMPCAGGSRAATWLEEVLGRGA</sequence>
<name>A0A830HR37_9CHLO</name>
<proteinExistence type="predicted"/>
<organism evidence="2 3">
    <name type="scientific">Pycnococcus provasolii</name>
    <dbReference type="NCBI Taxonomy" id="41880"/>
    <lineage>
        <taxon>Eukaryota</taxon>
        <taxon>Viridiplantae</taxon>
        <taxon>Chlorophyta</taxon>
        <taxon>Pseudoscourfieldiophyceae</taxon>
        <taxon>Pseudoscourfieldiales</taxon>
        <taxon>Pycnococcaceae</taxon>
        <taxon>Pycnococcus</taxon>
    </lineage>
</organism>
<keyword evidence="3" id="KW-1185">Reference proteome</keyword>